<accession>A0A1I5EP85</accession>
<protein>
    <submittedName>
        <fullName evidence="1">Uncharacterized protein</fullName>
    </submittedName>
</protein>
<proteinExistence type="predicted"/>
<evidence type="ECO:0000313" key="1">
    <source>
        <dbReference type="EMBL" id="SFO13269.1"/>
    </source>
</evidence>
<dbReference type="EMBL" id="FOWD01000010">
    <property type="protein sequence ID" value="SFO13269.1"/>
    <property type="molecule type" value="Genomic_DNA"/>
</dbReference>
<dbReference type="Proteomes" id="UP000198806">
    <property type="component" value="Unassembled WGS sequence"/>
</dbReference>
<evidence type="ECO:0000313" key="2">
    <source>
        <dbReference type="Proteomes" id="UP000198806"/>
    </source>
</evidence>
<sequence>MAKGIYFGVDGKVRKVKRLYFGVDGKARKIKKMYFGVEGKARLCYTASDPRKIGSYTSPEYVYETNAPGYNDNYIIFSTNGMAKAAALDKNLTTLSLSKTAGTMYGVGGARAGNYALNFMGTNTDEDFRVIDAWDNSLNYTTKVASGLGARSYMYGATLNNKAYFFGGQIRNNAANMSGIYKCDESLAVNEISSPASGKCSVSKVGNSLIAVSYWNAYVVLMDANESATKIDTTPTTGYLGASTGDSMIIKANSHLGVTQIIKYDRNLAKSIISTPEGMLGSSSKHVDGEGVIWIGGRTYNYSKTDAVVTIDDYGVVIERTALSYNSNNPTGGKFRDYAVFGRGRLLEVYAN</sequence>
<dbReference type="OrthoDB" id="2087618at2"/>
<dbReference type="RefSeq" id="WP_091685775.1">
    <property type="nucleotide sequence ID" value="NZ_BAABFM010000061.1"/>
</dbReference>
<dbReference type="STRING" id="1527.SAMN04489757_11057"/>
<dbReference type="InterPro" id="IPR015915">
    <property type="entry name" value="Kelch-typ_b-propeller"/>
</dbReference>
<dbReference type="AlphaFoldDB" id="A0A1I5EP85"/>
<keyword evidence="2" id="KW-1185">Reference proteome</keyword>
<dbReference type="SUPFAM" id="SSF117281">
    <property type="entry name" value="Kelch motif"/>
    <property type="match status" value="1"/>
</dbReference>
<reference evidence="1 2" key="1">
    <citation type="submission" date="2016-10" db="EMBL/GenBank/DDBJ databases">
        <authorList>
            <person name="de Groot N.N."/>
        </authorList>
    </citation>
    <scope>NUCLEOTIDE SEQUENCE [LARGE SCALE GENOMIC DNA]</scope>
    <source>
        <strain evidence="1 2">DSM 1283</strain>
    </source>
</reference>
<organism evidence="1 2">
    <name type="scientific">Anaerocolumna aminovalerica</name>
    <dbReference type="NCBI Taxonomy" id="1527"/>
    <lineage>
        <taxon>Bacteria</taxon>
        <taxon>Bacillati</taxon>
        <taxon>Bacillota</taxon>
        <taxon>Clostridia</taxon>
        <taxon>Lachnospirales</taxon>
        <taxon>Lachnospiraceae</taxon>
        <taxon>Anaerocolumna</taxon>
    </lineage>
</organism>
<gene>
    <name evidence="1" type="ORF">SAMN04489757_11057</name>
</gene>
<name>A0A1I5EP85_9FIRM</name>